<feature type="domain" description="SAC3/GANP/THP3 conserved" evidence="2">
    <location>
        <begin position="214"/>
        <end position="504"/>
    </location>
</feature>
<evidence type="ECO:0008006" key="6">
    <source>
        <dbReference type="Google" id="ProtNLM"/>
    </source>
</evidence>
<dbReference type="PANTHER" id="PTHR12436:SF3">
    <property type="entry name" value="GERMINAL-CENTER ASSOCIATED NUCLEAR PROTEIN"/>
    <property type="match status" value="1"/>
</dbReference>
<name>A0A7R8X2D1_9CRUS</name>
<dbReference type="GO" id="GO:0070390">
    <property type="term" value="C:transcription export complex 2"/>
    <property type="evidence" value="ECO:0007669"/>
    <property type="project" value="TreeGrafter"/>
</dbReference>
<dbReference type="EMBL" id="CAJPEV010000266">
    <property type="protein sequence ID" value="CAG0883177.1"/>
    <property type="molecule type" value="Genomic_DNA"/>
</dbReference>
<dbReference type="Pfam" id="PF03399">
    <property type="entry name" value="SAC3_GANP"/>
    <property type="match status" value="1"/>
</dbReference>
<evidence type="ECO:0000259" key="2">
    <source>
        <dbReference type="Pfam" id="PF03399"/>
    </source>
</evidence>
<dbReference type="InterPro" id="IPR031907">
    <property type="entry name" value="MCM3AP_GANP"/>
</dbReference>
<dbReference type="InterPro" id="IPR035979">
    <property type="entry name" value="RBD_domain_sf"/>
</dbReference>
<gene>
    <name evidence="4" type="ORF">DSTB1V02_LOCUS2391</name>
</gene>
<dbReference type="EMBL" id="LR899783">
    <property type="protein sequence ID" value="CAD7242425.1"/>
    <property type="molecule type" value="Genomic_DNA"/>
</dbReference>
<evidence type="ECO:0000313" key="4">
    <source>
        <dbReference type="EMBL" id="CAD7242425.1"/>
    </source>
</evidence>
<proteinExistence type="predicted"/>
<evidence type="ECO:0000256" key="1">
    <source>
        <dbReference type="SAM" id="MobiDB-lite"/>
    </source>
</evidence>
<dbReference type="SUPFAM" id="SSF54928">
    <property type="entry name" value="RNA-binding domain, RBD"/>
    <property type="match status" value="1"/>
</dbReference>
<reference evidence="4" key="1">
    <citation type="submission" date="2020-11" db="EMBL/GenBank/DDBJ databases">
        <authorList>
            <person name="Tran Van P."/>
        </authorList>
    </citation>
    <scope>NUCLEOTIDE SEQUENCE</scope>
</reference>
<dbReference type="Gene3D" id="1.25.40.990">
    <property type="match status" value="1"/>
</dbReference>
<protein>
    <recommendedName>
        <fullName evidence="6">Germinal-center associated nuclear protein</fullName>
    </recommendedName>
</protein>
<feature type="domain" description="Germinal-centre associated nuclear protein MCM3AP" evidence="3">
    <location>
        <begin position="1019"/>
        <end position="1156"/>
    </location>
</feature>
<feature type="region of interest" description="Disordered" evidence="1">
    <location>
        <begin position="132"/>
        <end position="154"/>
    </location>
</feature>
<keyword evidence="5" id="KW-1185">Reference proteome</keyword>
<dbReference type="GO" id="GO:0005737">
    <property type="term" value="C:cytoplasm"/>
    <property type="evidence" value="ECO:0007669"/>
    <property type="project" value="TreeGrafter"/>
</dbReference>
<dbReference type="GO" id="GO:0003676">
    <property type="term" value="F:nucleic acid binding"/>
    <property type="evidence" value="ECO:0007669"/>
    <property type="project" value="InterPro"/>
</dbReference>
<evidence type="ECO:0000259" key="3">
    <source>
        <dbReference type="Pfam" id="PF16769"/>
    </source>
</evidence>
<dbReference type="Proteomes" id="UP000677054">
    <property type="component" value="Unassembled WGS sequence"/>
</dbReference>
<dbReference type="Pfam" id="PF16769">
    <property type="entry name" value="MCM3AP_GANP"/>
    <property type="match status" value="1"/>
</dbReference>
<dbReference type="GO" id="GO:0006406">
    <property type="term" value="P:mRNA export from nucleus"/>
    <property type="evidence" value="ECO:0007669"/>
    <property type="project" value="TreeGrafter"/>
</dbReference>
<dbReference type="InterPro" id="IPR045107">
    <property type="entry name" value="SAC3/GANP/THP3"/>
</dbReference>
<dbReference type="Gene3D" id="3.30.70.330">
    <property type="match status" value="1"/>
</dbReference>
<evidence type="ECO:0000313" key="5">
    <source>
        <dbReference type="Proteomes" id="UP000677054"/>
    </source>
</evidence>
<dbReference type="PANTHER" id="PTHR12436">
    <property type="entry name" value="80 KDA MCM3-ASSOCIATED PROTEIN"/>
    <property type="match status" value="1"/>
</dbReference>
<sequence length="1290" mass="145922">MFDDYVFLGKAEGEQILLKGEALTAIRSIICRSIPKELNNKAALYAHFATFGQVTRIIPLPSKDTAYIHFSAHEEAAKAKKKGSVISAKYPPVKIMYSLTKRDKERFDVEASTSLPATGGRPLVDYRNSIFSTDPQKEDEGPKTGVDSGGVFDDHQMMVGDDVNKLREVLSRSAHSPKEKFFILDTRDRIIRLCRVKEMELSKAVALKGTCLDMCPEKERYLRIDRKRVSPFEHPPPWVSRGGETDERCMVKEYSRSSADQEEPLPHELRPPPILSLTMDYLLANFMDQFNPDNLGDWYFFLWDRTRSIRKDITQQQLCDLTSVGVMEKCVRFHIYASMALSGQDMFVFDPKINNENLTKSLKTLKDMYSELHLKGILCAREPEFRGYDILLNLHQGDIFRQIQELTESLRSTGEVKFAISIALAFTSRNYVRFFKLVAKASYMNACILLRYFNQVRSHALRTVVRAFCPGSKGQVQLPVEDIRTWLGFGSHEETQEFCESHGLCSDDHHVLLDRSLFEIPAALQFSRHSLDLIHEKLDSSSIAKVVNGGEMPKNPLEWLKIHTSFGADGKLVQDALSSIHISSSAVSHQVSFTYSHSVSMHPSHPITPPHPVSPPRPVPINPSHSVTSPHLVSFNSSHPVNPPHLVSFNPSHPVIPPHFPNHAPPFGVCGATTNQWERKEDTPKPSVTMSTKISSELAKFEVFNSFFPSSLESIIKEVAEEVLMEVHSALTIAIACFDELAEEAVLYSVRVGVEELLQESSASQQLTEELLQETLFLETYLLSGFILMTETSIRAKSRVMGERAVKKRFWQRWRERTAKRRSCTLAFPSHPSLDTLMDQSSAWHSISPCQSQSSATMSSSWTRILDAQMVAAEIERELSKRAFDMQALLRASGRCESSPWKLLLSFYPSQSMARDWISHKMPHPHLVIIPLVRFTVSVLVKLTISCSILLFQASGPHSFVMVESVVCGEGSEGTGIGASAWLWILEGCLSEEEVRECQRHLETVLTCGDIPIPIPILLFLFPSSSNDSRVLVSQFPFQQMVEKGLISVFCVAPIYHHLDSLQASLQVKDHLIWLISSSPCTIQSLGIMRFSLNQFIETLLSAFFSALSSSPANVMSEMLSQKYNEYLERVKQAVESSTKSLLHLSWPIPELCDSASPWKHPNYTCLLNQVLDGLKVKEKWAGECEGTEAFMEGVWQGLESTQITKDNSIDCIAILEEDFLALMSDILRRPFVHSMDSDSDETVAKRKDDRERHQDWRCDWRHQDLLQDIRNECESSLQFELYLNSLLEK</sequence>
<organism evidence="4">
    <name type="scientific">Darwinula stevensoni</name>
    <dbReference type="NCBI Taxonomy" id="69355"/>
    <lineage>
        <taxon>Eukaryota</taxon>
        <taxon>Metazoa</taxon>
        <taxon>Ecdysozoa</taxon>
        <taxon>Arthropoda</taxon>
        <taxon>Crustacea</taxon>
        <taxon>Oligostraca</taxon>
        <taxon>Ostracoda</taxon>
        <taxon>Podocopa</taxon>
        <taxon>Podocopida</taxon>
        <taxon>Darwinulocopina</taxon>
        <taxon>Darwinuloidea</taxon>
        <taxon>Darwinulidae</taxon>
        <taxon>Darwinula</taxon>
    </lineage>
</organism>
<dbReference type="InterPro" id="IPR005062">
    <property type="entry name" value="SAC3/GANP/THP3_conserved"/>
</dbReference>
<accession>A0A7R8X2D1</accession>
<dbReference type="OrthoDB" id="21502at2759"/>
<dbReference type="InterPro" id="IPR012677">
    <property type="entry name" value="Nucleotide-bd_a/b_plait_sf"/>
</dbReference>